<dbReference type="PANTHER" id="PTHR10091:SF0">
    <property type="entry name" value="GALACTOSE MUTAROTASE"/>
    <property type="match status" value="1"/>
</dbReference>
<dbReference type="InterPro" id="IPR014718">
    <property type="entry name" value="GH-type_carb-bd"/>
</dbReference>
<evidence type="ECO:0000256" key="3">
    <source>
        <dbReference type="ARBA" id="ARBA00023235"/>
    </source>
</evidence>
<dbReference type="CDD" id="cd09019">
    <property type="entry name" value="galactose_mutarotase_like"/>
    <property type="match status" value="1"/>
</dbReference>
<dbReference type="GO" id="GO:0033499">
    <property type="term" value="P:galactose catabolic process via UDP-galactose, Leloir pathway"/>
    <property type="evidence" value="ECO:0007669"/>
    <property type="project" value="TreeGrafter"/>
</dbReference>
<keyword evidence="4" id="KW-0119">Carbohydrate metabolism</keyword>
<dbReference type="GO" id="GO:0006006">
    <property type="term" value="P:glucose metabolic process"/>
    <property type="evidence" value="ECO:0007669"/>
    <property type="project" value="TreeGrafter"/>
</dbReference>
<reference evidence="7" key="2">
    <citation type="submission" date="2021-04" db="EMBL/GenBank/DDBJ databases">
        <authorList>
            <person name="Gilroy R."/>
        </authorList>
    </citation>
    <scope>NUCLEOTIDE SEQUENCE</scope>
    <source>
        <strain evidence="7">CHK195-6426</strain>
    </source>
</reference>
<sequence length="345" mass="37823">MIEKKLWGSLPDGREISLYRLTNKWGEYAEFLDYGASLHSLYLLDGAGKLGDVVLGVEGPQGLQGSTTEGATVGRCASRIADGRFVIDGKVFQLEKGSGGHCLHSGSSNFARQLFQARLEEEENKITFLLRDLGSCGYECAVEAEVSFTFDDEHRLIIEYCMTPEGDTVLSPTNHAYFNLGCQDARDHLLTIHGSSCAAKSERGLPEGEIKSVKDTPLDFTGRRSIGQAMESGPVDLVKGAPGYDESYIIDGTGFREAAQLYCPQSGRYMKVETDMPCLVLFVSKFSEQKPGKAGRIYEGYASVCLETEYVPNAVNCTAFEKPVFHAGQVMRSRTVYAFGCVQED</sequence>
<dbReference type="InterPro" id="IPR011013">
    <property type="entry name" value="Gal_mutarotase_sf_dom"/>
</dbReference>
<keyword evidence="3" id="KW-0413">Isomerase</keyword>
<dbReference type="EMBL" id="DXGH01000027">
    <property type="protein sequence ID" value="HIW80866.1"/>
    <property type="molecule type" value="Genomic_DNA"/>
</dbReference>
<dbReference type="Proteomes" id="UP000824265">
    <property type="component" value="Unassembled WGS sequence"/>
</dbReference>
<proteinExistence type="inferred from homology"/>
<accession>A0A9D1UBT6</accession>
<dbReference type="InterPro" id="IPR008183">
    <property type="entry name" value="Aldose_1/G6P_1-epimerase"/>
</dbReference>
<evidence type="ECO:0000256" key="4">
    <source>
        <dbReference type="ARBA" id="ARBA00023277"/>
    </source>
</evidence>
<dbReference type="InterPro" id="IPR018052">
    <property type="entry name" value="Ald1_epimerase_CS"/>
</dbReference>
<evidence type="ECO:0000313" key="8">
    <source>
        <dbReference type="Proteomes" id="UP000824265"/>
    </source>
</evidence>
<dbReference type="SUPFAM" id="SSF74650">
    <property type="entry name" value="Galactose mutarotase-like"/>
    <property type="match status" value="1"/>
</dbReference>
<comment type="similarity">
    <text evidence="1">Belongs to the aldose epimerase family.</text>
</comment>
<comment type="caution">
    <text evidence="7">The sequence shown here is derived from an EMBL/GenBank/DDBJ whole genome shotgun (WGS) entry which is preliminary data.</text>
</comment>
<dbReference type="AlphaFoldDB" id="A0A9D1UBT6"/>
<dbReference type="Pfam" id="PF01263">
    <property type="entry name" value="Aldose_epim"/>
    <property type="match status" value="1"/>
</dbReference>
<dbReference type="PROSITE" id="PS00545">
    <property type="entry name" value="ALDOSE_1_EPIMERASE"/>
    <property type="match status" value="1"/>
</dbReference>
<dbReference type="GO" id="GO:0004034">
    <property type="term" value="F:aldose 1-epimerase activity"/>
    <property type="evidence" value="ECO:0007669"/>
    <property type="project" value="TreeGrafter"/>
</dbReference>
<evidence type="ECO:0000256" key="1">
    <source>
        <dbReference type="ARBA" id="ARBA00006206"/>
    </source>
</evidence>
<name>A0A9D1UBT6_9FIRM</name>
<evidence type="ECO:0000256" key="5">
    <source>
        <dbReference type="ARBA" id="ARBA00032300"/>
    </source>
</evidence>
<dbReference type="PANTHER" id="PTHR10091">
    <property type="entry name" value="ALDOSE-1-EPIMERASE"/>
    <property type="match status" value="1"/>
</dbReference>
<dbReference type="GO" id="GO:0030246">
    <property type="term" value="F:carbohydrate binding"/>
    <property type="evidence" value="ECO:0007669"/>
    <property type="project" value="InterPro"/>
</dbReference>
<gene>
    <name evidence="7" type="ORF">H9742_04930</name>
</gene>
<evidence type="ECO:0000256" key="2">
    <source>
        <dbReference type="ARBA" id="ARBA00014165"/>
    </source>
</evidence>
<reference evidence="7" key="1">
    <citation type="journal article" date="2021" name="PeerJ">
        <title>Extensive microbial diversity within the chicken gut microbiome revealed by metagenomics and culture.</title>
        <authorList>
            <person name="Gilroy R."/>
            <person name="Ravi A."/>
            <person name="Getino M."/>
            <person name="Pursley I."/>
            <person name="Horton D.L."/>
            <person name="Alikhan N.F."/>
            <person name="Baker D."/>
            <person name="Gharbi K."/>
            <person name="Hall N."/>
            <person name="Watson M."/>
            <person name="Adriaenssens E.M."/>
            <person name="Foster-Nyarko E."/>
            <person name="Jarju S."/>
            <person name="Secka A."/>
            <person name="Antonio M."/>
            <person name="Oren A."/>
            <person name="Chaudhuri R.R."/>
            <person name="La Ragione R."/>
            <person name="Hildebrand F."/>
            <person name="Pallen M.J."/>
        </authorList>
    </citation>
    <scope>NUCLEOTIDE SEQUENCE</scope>
    <source>
        <strain evidence="7">CHK195-6426</strain>
    </source>
</reference>
<organism evidence="7 8">
    <name type="scientific">Candidatus Acetatifactor stercoripullorum</name>
    <dbReference type="NCBI Taxonomy" id="2838414"/>
    <lineage>
        <taxon>Bacteria</taxon>
        <taxon>Bacillati</taxon>
        <taxon>Bacillota</taxon>
        <taxon>Clostridia</taxon>
        <taxon>Lachnospirales</taxon>
        <taxon>Lachnospiraceae</taxon>
        <taxon>Acetatifactor</taxon>
    </lineage>
</organism>
<dbReference type="InterPro" id="IPR047215">
    <property type="entry name" value="Galactose_mutarotase-like"/>
</dbReference>
<protein>
    <recommendedName>
        <fullName evidence="2">Aldose 1-epimerase</fullName>
    </recommendedName>
    <alternativeName>
        <fullName evidence="6">Galactose mutarotase</fullName>
    </alternativeName>
    <alternativeName>
        <fullName evidence="5">Type-1 mutarotase</fullName>
    </alternativeName>
</protein>
<evidence type="ECO:0000313" key="7">
    <source>
        <dbReference type="EMBL" id="HIW80866.1"/>
    </source>
</evidence>
<evidence type="ECO:0000256" key="6">
    <source>
        <dbReference type="ARBA" id="ARBA00033373"/>
    </source>
</evidence>
<dbReference type="Gene3D" id="2.70.98.10">
    <property type="match status" value="1"/>
</dbReference>